<proteinExistence type="predicted"/>
<dbReference type="Proteomes" id="UP000797356">
    <property type="component" value="Chromosome 7"/>
</dbReference>
<evidence type="ECO:0000313" key="3">
    <source>
        <dbReference type="Proteomes" id="UP000797356"/>
    </source>
</evidence>
<comment type="caution">
    <text evidence="2">The sequence shown here is derived from an EMBL/GenBank/DDBJ whole genome shotgun (WGS) entry which is preliminary data.</text>
</comment>
<dbReference type="EMBL" id="CM017878">
    <property type="protein sequence ID" value="KAG1354562.1"/>
    <property type="molecule type" value="Genomic_DNA"/>
</dbReference>
<sequence>MDGMELKGDVEALGICKEVHGGDIEKFLLVVNDDEVEVGQSFQASMEGLEEDGSLGGIRGGTVEVDDVDHTLPLHCLEDGLIENEEGEVDKETEAKEVAVDKEGLRH</sequence>
<organism evidence="2 3">
    <name type="scientific">Cocos nucifera</name>
    <name type="common">Coconut palm</name>
    <dbReference type="NCBI Taxonomy" id="13894"/>
    <lineage>
        <taxon>Eukaryota</taxon>
        <taxon>Viridiplantae</taxon>
        <taxon>Streptophyta</taxon>
        <taxon>Embryophyta</taxon>
        <taxon>Tracheophyta</taxon>
        <taxon>Spermatophyta</taxon>
        <taxon>Magnoliopsida</taxon>
        <taxon>Liliopsida</taxon>
        <taxon>Arecaceae</taxon>
        <taxon>Arecoideae</taxon>
        <taxon>Cocoseae</taxon>
        <taxon>Attaleinae</taxon>
        <taxon>Cocos</taxon>
    </lineage>
</organism>
<feature type="region of interest" description="Disordered" evidence="1">
    <location>
        <begin position="85"/>
        <end position="107"/>
    </location>
</feature>
<reference evidence="2" key="1">
    <citation type="journal article" date="2017" name="Gigascience">
        <title>The genome draft of coconut (Cocos nucifera).</title>
        <authorList>
            <person name="Xiao Y."/>
            <person name="Xu P."/>
            <person name="Fan H."/>
            <person name="Baudouin L."/>
            <person name="Xia W."/>
            <person name="Bocs S."/>
            <person name="Xu J."/>
            <person name="Li Q."/>
            <person name="Guo A."/>
            <person name="Zhou L."/>
            <person name="Li J."/>
            <person name="Wu Y."/>
            <person name="Ma Z."/>
            <person name="Armero A."/>
            <person name="Issali A.E."/>
            <person name="Liu N."/>
            <person name="Peng M."/>
            <person name="Yang Y."/>
        </authorList>
    </citation>
    <scope>NUCLEOTIDE SEQUENCE</scope>
    <source>
        <tissue evidence="2">Spear leaf of Hainan Tall coconut</tissue>
    </source>
</reference>
<reference evidence="2" key="2">
    <citation type="submission" date="2019-07" db="EMBL/GenBank/DDBJ databases">
        <authorList>
            <person name="Yang Y."/>
            <person name="Bocs S."/>
            <person name="Baudouin L."/>
        </authorList>
    </citation>
    <scope>NUCLEOTIDE SEQUENCE</scope>
    <source>
        <tissue evidence="2">Spear leaf of Hainan Tall coconut</tissue>
    </source>
</reference>
<gene>
    <name evidence="2" type="ORF">COCNU_07G006740</name>
</gene>
<keyword evidence="3" id="KW-1185">Reference proteome</keyword>
<accession>A0A8K0N4T2</accession>
<name>A0A8K0N4T2_COCNU</name>
<protein>
    <submittedName>
        <fullName evidence="2">Uncharacterized protein</fullName>
    </submittedName>
</protein>
<evidence type="ECO:0000313" key="2">
    <source>
        <dbReference type="EMBL" id="KAG1354562.1"/>
    </source>
</evidence>
<dbReference type="AlphaFoldDB" id="A0A8K0N4T2"/>
<feature type="compositionally biased region" description="Basic and acidic residues" evidence="1">
    <location>
        <begin position="90"/>
        <end position="107"/>
    </location>
</feature>
<evidence type="ECO:0000256" key="1">
    <source>
        <dbReference type="SAM" id="MobiDB-lite"/>
    </source>
</evidence>